<dbReference type="OMA" id="VYDFSWV"/>
<dbReference type="SUPFAM" id="SSF46785">
    <property type="entry name" value="Winged helix' DNA-binding domain"/>
    <property type="match status" value="1"/>
</dbReference>
<keyword evidence="6" id="KW-1185">Reference proteome</keyword>
<evidence type="ECO:0000313" key="5">
    <source>
        <dbReference type="EMBL" id="KZF23890.1"/>
    </source>
</evidence>
<dbReference type="EMBL" id="KV407457">
    <property type="protein sequence ID" value="KZF23890.1"/>
    <property type="molecule type" value="Genomic_DNA"/>
</dbReference>
<sequence length="365" mass="39811">MAAQGAGRPNMRQALESAGAHFLNLVEIGIVKTFIDYKVFDQIVDEGDIAISEVAVKVGGEEALLERFSNYLIAAGILASTAPGRIAHTERSRAYRTGEIAAGFIVHVYNLFLRPMARWTEYFETNGLAEPKDAHKIPLGLATGHPDSDMYGVLDAEPKLAVLFNRAQAGSASIYSLKGVYDFGWLQKAPTQPGERPAIVDIGGGSGLALRDILVDNPFVPPEQCAVLDLPKTIEQTKSQLNEDLRSVRLIGGTMFETLPQPVRGALIYQFRRVLSDFLDNAIVQALKQVREACAPDSRVLIIEELLHPNQSKFSLAQDISVMNFGGKRRSEAMFRKLAAQAGFNVNAVYRGPATDFGVVELLPA</sequence>
<dbReference type="Gene3D" id="1.10.10.10">
    <property type="entry name" value="Winged helix-like DNA-binding domain superfamily/Winged helix DNA-binding domain"/>
    <property type="match status" value="1"/>
</dbReference>
<dbReference type="PANTHER" id="PTHR43712">
    <property type="entry name" value="PUTATIVE (AFU_ORTHOLOGUE AFUA_4G14580)-RELATED"/>
    <property type="match status" value="1"/>
</dbReference>
<evidence type="ECO:0000256" key="2">
    <source>
        <dbReference type="ARBA" id="ARBA00022679"/>
    </source>
</evidence>
<dbReference type="InParanoid" id="A0A165HST5"/>
<name>A0A165HST5_XYLHT</name>
<dbReference type="OrthoDB" id="1535081at2759"/>
<evidence type="ECO:0000313" key="6">
    <source>
        <dbReference type="Proteomes" id="UP000076632"/>
    </source>
</evidence>
<dbReference type="SUPFAM" id="SSF53335">
    <property type="entry name" value="S-adenosyl-L-methionine-dependent methyltransferases"/>
    <property type="match status" value="1"/>
</dbReference>
<dbReference type="GO" id="GO:0032259">
    <property type="term" value="P:methylation"/>
    <property type="evidence" value="ECO:0007669"/>
    <property type="project" value="UniProtKB-KW"/>
</dbReference>
<dbReference type="AlphaFoldDB" id="A0A165HST5"/>
<gene>
    <name evidence="5" type="ORF">L228DRAFT_267848</name>
</gene>
<dbReference type="InterPro" id="IPR036388">
    <property type="entry name" value="WH-like_DNA-bd_sf"/>
</dbReference>
<dbReference type="GO" id="GO:0008171">
    <property type="term" value="F:O-methyltransferase activity"/>
    <property type="evidence" value="ECO:0007669"/>
    <property type="project" value="InterPro"/>
</dbReference>
<dbReference type="PANTHER" id="PTHR43712:SF16">
    <property type="entry name" value="O-METHYLTRANSFERASE ELCB"/>
    <property type="match status" value="1"/>
</dbReference>
<dbReference type="Gene3D" id="3.40.50.150">
    <property type="entry name" value="Vaccinia Virus protein VP39"/>
    <property type="match status" value="1"/>
</dbReference>
<dbReference type="PROSITE" id="PS51683">
    <property type="entry name" value="SAM_OMT_II"/>
    <property type="match status" value="1"/>
</dbReference>
<dbReference type="PIRSF" id="PIRSF005739">
    <property type="entry name" value="O-mtase"/>
    <property type="match status" value="1"/>
</dbReference>
<dbReference type="InterPro" id="IPR029063">
    <property type="entry name" value="SAM-dependent_MTases_sf"/>
</dbReference>
<keyword evidence="2 5" id="KW-0808">Transferase</keyword>
<dbReference type="InterPro" id="IPR016461">
    <property type="entry name" value="COMT-like"/>
</dbReference>
<keyword evidence="3" id="KW-0949">S-adenosyl-L-methionine</keyword>
<accession>A0A165HST5</accession>
<proteinExistence type="predicted"/>
<dbReference type="Proteomes" id="UP000076632">
    <property type="component" value="Unassembled WGS sequence"/>
</dbReference>
<dbReference type="STRING" id="1328760.A0A165HST5"/>
<dbReference type="Pfam" id="PF00891">
    <property type="entry name" value="Methyltransf_2"/>
    <property type="match status" value="1"/>
</dbReference>
<organism evidence="5 6">
    <name type="scientific">Xylona heveae (strain CBS 132557 / TC161)</name>
    <dbReference type="NCBI Taxonomy" id="1328760"/>
    <lineage>
        <taxon>Eukaryota</taxon>
        <taxon>Fungi</taxon>
        <taxon>Dikarya</taxon>
        <taxon>Ascomycota</taxon>
        <taxon>Pezizomycotina</taxon>
        <taxon>Xylonomycetes</taxon>
        <taxon>Xylonales</taxon>
        <taxon>Xylonaceae</taxon>
        <taxon>Xylona</taxon>
    </lineage>
</organism>
<dbReference type="GeneID" id="28900178"/>
<evidence type="ECO:0000256" key="1">
    <source>
        <dbReference type="ARBA" id="ARBA00022603"/>
    </source>
</evidence>
<dbReference type="InterPro" id="IPR036390">
    <property type="entry name" value="WH_DNA-bd_sf"/>
</dbReference>
<evidence type="ECO:0000259" key="4">
    <source>
        <dbReference type="Pfam" id="PF00891"/>
    </source>
</evidence>
<feature type="domain" description="O-methyltransferase C-terminal" evidence="4">
    <location>
        <begin position="197"/>
        <end position="345"/>
    </location>
</feature>
<evidence type="ECO:0000256" key="3">
    <source>
        <dbReference type="ARBA" id="ARBA00022691"/>
    </source>
</evidence>
<dbReference type="InterPro" id="IPR001077">
    <property type="entry name" value="COMT_C"/>
</dbReference>
<protein>
    <submittedName>
        <fullName evidence="5">Putative O-methyltransferase</fullName>
    </submittedName>
</protein>
<keyword evidence="1 5" id="KW-0489">Methyltransferase</keyword>
<dbReference type="RefSeq" id="XP_018189445.1">
    <property type="nucleotide sequence ID" value="XM_018335041.1"/>
</dbReference>
<reference evidence="5 6" key="1">
    <citation type="journal article" date="2016" name="Fungal Biol.">
        <title>The genome of Xylona heveae provides a window into fungal endophytism.</title>
        <authorList>
            <person name="Gazis R."/>
            <person name="Kuo A."/>
            <person name="Riley R."/>
            <person name="LaButti K."/>
            <person name="Lipzen A."/>
            <person name="Lin J."/>
            <person name="Amirebrahimi M."/>
            <person name="Hesse C.N."/>
            <person name="Spatafora J.W."/>
            <person name="Henrissat B."/>
            <person name="Hainaut M."/>
            <person name="Grigoriev I.V."/>
            <person name="Hibbett D.S."/>
        </authorList>
    </citation>
    <scope>NUCLEOTIDE SEQUENCE [LARGE SCALE GENOMIC DNA]</scope>
    <source>
        <strain evidence="5 6">TC161</strain>
    </source>
</reference>